<evidence type="ECO:0000256" key="5">
    <source>
        <dbReference type="ARBA" id="ARBA00022919"/>
    </source>
</evidence>
<protein>
    <recommendedName>
        <fullName evidence="9">Sphingomyelin synthase-like domain-containing protein</fullName>
    </recommendedName>
</protein>
<evidence type="ECO:0000256" key="3">
    <source>
        <dbReference type="ARBA" id="ARBA00022679"/>
    </source>
</evidence>
<accession>W1NHX2</accession>
<evidence type="ECO:0000313" key="11">
    <source>
        <dbReference type="Proteomes" id="UP000017836"/>
    </source>
</evidence>
<comment type="subcellular location">
    <subcellularLocation>
        <location evidence="1">Membrane</location>
        <topology evidence="1">Multi-pass membrane protein</topology>
    </subcellularLocation>
</comment>
<evidence type="ECO:0000256" key="8">
    <source>
        <dbReference type="ARBA" id="ARBA00023136"/>
    </source>
</evidence>
<dbReference type="GO" id="GO:0006665">
    <property type="term" value="P:sphingolipid metabolic process"/>
    <property type="evidence" value="ECO:0007669"/>
    <property type="project" value="UniProtKB-KW"/>
</dbReference>
<evidence type="ECO:0000259" key="9">
    <source>
        <dbReference type="Pfam" id="PF14360"/>
    </source>
</evidence>
<keyword evidence="3" id="KW-0808">Transferase</keyword>
<dbReference type="HOGENOM" id="CLU_2592927_0_0_1"/>
<dbReference type="PANTHER" id="PTHR21290">
    <property type="entry name" value="SPHINGOMYELIN SYNTHETASE"/>
    <property type="match status" value="1"/>
</dbReference>
<sequence>MRSATIQLYMKQLAWLGAVLLSILIVASRKHYTVDVIVAWYTVYLVIHFINHKLSKGEIYCSMENTGPIHTFHANKHHPI</sequence>
<evidence type="ECO:0000256" key="2">
    <source>
        <dbReference type="ARBA" id="ARBA00005441"/>
    </source>
</evidence>
<keyword evidence="11" id="KW-1185">Reference proteome</keyword>
<comment type="similarity">
    <text evidence="2">Belongs to the sphingomyelin synthase family.</text>
</comment>
<dbReference type="InterPro" id="IPR045221">
    <property type="entry name" value="Sphingomyelin_synth-like"/>
</dbReference>
<dbReference type="GO" id="GO:0016020">
    <property type="term" value="C:membrane"/>
    <property type="evidence" value="ECO:0007669"/>
    <property type="project" value="UniProtKB-SubCell"/>
</dbReference>
<dbReference type="PANTHER" id="PTHR21290:SF62">
    <property type="entry name" value="PHOSPHATIDYLINOSITOL:CERAMIDE INOSITOLPHOSPHOTRANSFERASE 1-RELATED"/>
    <property type="match status" value="1"/>
</dbReference>
<keyword evidence="4" id="KW-0812">Transmembrane</keyword>
<evidence type="ECO:0000313" key="10">
    <source>
        <dbReference type="EMBL" id="ERM95076.1"/>
    </source>
</evidence>
<dbReference type="InterPro" id="IPR025749">
    <property type="entry name" value="Sphingomyelin_synth-like_dom"/>
</dbReference>
<name>W1NHX2_AMBTC</name>
<dbReference type="EMBL" id="KI397501">
    <property type="protein sequence ID" value="ERM95076.1"/>
    <property type="molecule type" value="Genomic_DNA"/>
</dbReference>
<evidence type="ECO:0000256" key="4">
    <source>
        <dbReference type="ARBA" id="ARBA00022692"/>
    </source>
</evidence>
<dbReference type="eggNOG" id="KOG3058">
    <property type="taxonomic scope" value="Eukaryota"/>
</dbReference>
<dbReference type="Proteomes" id="UP000017836">
    <property type="component" value="Unassembled WGS sequence"/>
</dbReference>
<keyword evidence="6" id="KW-1133">Transmembrane helix</keyword>
<dbReference type="Gramene" id="ERM95076">
    <property type="protein sequence ID" value="ERM95076"/>
    <property type="gene ID" value="AMTR_s00009p00252020"/>
</dbReference>
<evidence type="ECO:0000256" key="1">
    <source>
        <dbReference type="ARBA" id="ARBA00004141"/>
    </source>
</evidence>
<dbReference type="Pfam" id="PF14360">
    <property type="entry name" value="PAP2_C"/>
    <property type="match status" value="1"/>
</dbReference>
<reference evidence="11" key="1">
    <citation type="journal article" date="2013" name="Science">
        <title>The Amborella genome and the evolution of flowering plants.</title>
        <authorList>
            <consortium name="Amborella Genome Project"/>
        </authorList>
    </citation>
    <scope>NUCLEOTIDE SEQUENCE [LARGE SCALE GENOMIC DNA]</scope>
</reference>
<keyword evidence="5" id="KW-0746">Sphingolipid metabolism</keyword>
<feature type="domain" description="Sphingomyelin synthase-like" evidence="9">
    <location>
        <begin position="9"/>
        <end position="52"/>
    </location>
</feature>
<keyword evidence="8" id="KW-0472">Membrane</keyword>
<dbReference type="AlphaFoldDB" id="W1NHX2"/>
<evidence type="ECO:0000256" key="6">
    <source>
        <dbReference type="ARBA" id="ARBA00022989"/>
    </source>
</evidence>
<proteinExistence type="inferred from homology"/>
<organism evidence="10 11">
    <name type="scientific">Amborella trichopoda</name>
    <dbReference type="NCBI Taxonomy" id="13333"/>
    <lineage>
        <taxon>Eukaryota</taxon>
        <taxon>Viridiplantae</taxon>
        <taxon>Streptophyta</taxon>
        <taxon>Embryophyta</taxon>
        <taxon>Tracheophyta</taxon>
        <taxon>Spermatophyta</taxon>
        <taxon>Magnoliopsida</taxon>
        <taxon>Amborellales</taxon>
        <taxon>Amborellaceae</taxon>
        <taxon>Amborella</taxon>
    </lineage>
</organism>
<gene>
    <name evidence="10" type="ORF">AMTR_s00009p00252020</name>
</gene>
<evidence type="ECO:0000256" key="7">
    <source>
        <dbReference type="ARBA" id="ARBA00023098"/>
    </source>
</evidence>
<dbReference type="STRING" id="13333.W1NHX2"/>
<keyword evidence="7" id="KW-0443">Lipid metabolism</keyword>
<dbReference type="GO" id="GO:0016780">
    <property type="term" value="F:phosphotransferase activity, for other substituted phosphate groups"/>
    <property type="evidence" value="ECO:0007669"/>
    <property type="project" value="InterPro"/>
</dbReference>